<dbReference type="InterPro" id="IPR050197">
    <property type="entry name" value="Aldolase_class_II_sugar_metab"/>
</dbReference>
<name>A0A0K2JJS1_9CREN</name>
<dbReference type="PANTHER" id="PTHR22789:SF0">
    <property type="entry name" value="3-OXO-TETRONATE 4-PHOSPHATE DECARBOXYLASE-RELATED"/>
    <property type="match status" value="1"/>
</dbReference>
<dbReference type="GO" id="GO:0019323">
    <property type="term" value="P:pentose catabolic process"/>
    <property type="evidence" value="ECO:0007669"/>
    <property type="project" value="TreeGrafter"/>
</dbReference>
<reference evidence="4" key="1">
    <citation type="journal article" date="2015" name="Biosci. Biotechnol. Res. Asia">
        <title>Cloning and Expression of a Novel Gene Encoded Thermostable Archaeal Aldolase Class II from Natural Sample.</title>
        <authorList>
            <person name="Suharti"/>
            <person name="Meray N.W."/>
            <person name="Nurbaiti S."/>
            <person name="Akhmaloka"/>
        </authorList>
    </citation>
    <scope>NUCLEOTIDE SEQUENCE</scope>
</reference>
<dbReference type="AlphaFoldDB" id="A0A0K2JJS1"/>
<evidence type="ECO:0000256" key="1">
    <source>
        <dbReference type="ARBA" id="ARBA00022723"/>
    </source>
</evidence>
<dbReference type="GO" id="GO:0046872">
    <property type="term" value="F:metal ion binding"/>
    <property type="evidence" value="ECO:0007669"/>
    <property type="project" value="UniProtKB-KW"/>
</dbReference>
<evidence type="ECO:0000256" key="2">
    <source>
        <dbReference type="ARBA" id="ARBA00023239"/>
    </source>
</evidence>
<dbReference type="EMBL" id="KP893071">
    <property type="protein sequence ID" value="ALA98809.1"/>
    <property type="molecule type" value="Genomic_DNA"/>
</dbReference>
<gene>
    <name evidence="4" type="primary">ald2</name>
</gene>
<organism evidence="4">
    <name type="scientific">uncultured Acidilobus sp</name>
    <dbReference type="NCBI Taxonomy" id="242694"/>
    <lineage>
        <taxon>Archaea</taxon>
        <taxon>Thermoproteota</taxon>
        <taxon>Thermoprotei</taxon>
        <taxon>Acidilobales</taxon>
        <taxon>Acidilobaceae</taxon>
        <taxon>Acidilobus</taxon>
        <taxon>environmental samples</taxon>
    </lineage>
</organism>
<keyword evidence="2" id="KW-0456">Lyase</keyword>
<sequence>MHEVADVARQMYARGLTQIRGGNVSVIDRQAGVVYITPTGVPRHLINDDDVAVVSIDGKVLVGTPSSELKMHLGIYRAIQQAKAIVHVHPINVIALYETGRSIDVSLFTESMFRVKCVAEVPPMMPGTEELANAVSEALSRSGCNAAVLRKHGIVTYSAVSAYDALDAAEALSDLAYEIILLELLKIRI</sequence>
<accession>A0A0K2JJS1</accession>
<dbReference type="GO" id="GO:0016832">
    <property type="term" value="F:aldehyde-lyase activity"/>
    <property type="evidence" value="ECO:0007669"/>
    <property type="project" value="TreeGrafter"/>
</dbReference>
<feature type="domain" description="Class II aldolase/adducin N-terminal" evidence="3">
    <location>
        <begin position="2"/>
        <end position="180"/>
    </location>
</feature>
<dbReference type="GO" id="GO:0005829">
    <property type="term" value="C:cytosol"/>
    <property type="evidence" value="ECO:0007669"/>
    <property type="project" value="TreeGrafter"/>
</dbReference>
<protein>
    <submittedName>
        <fullName evidence="4">Class II aldolase</fullName>
    </submittedName>
</protein>
<evidence type="ECO:0000259" key="3">
    <source>
        <dbReference type="SMART" id="SM01007"/>
    </source>
</evidence>
<dbReference type="Pfam" id="PF00596">
    <property type="entry name" value="Aldolase_II"/>
    <property type="match status" value="1"/>
</dbReference>
<keyword evidence="1" id="KW-0479">Metal-binding</keyword>
<dbReference type="SUPFAM" id="SSF53639">
    <property type="entry name" value="AraD/HMP-PK domain-like"/>
    <property type="match status" value="1"/>
</dbReference>
<dbReference type="InterPro" id="IPR001303">
    <property type="entry name" value="Aldolase_II/adducin_N"/>
</dbReference>
<proteinExistence type="predicted"/>
<dbReference type="SMART" id="SM01007">
    <property type="entry name" value="Aldolase_II"/>
    <property type="match status" value="1"/>
</dbReference>
<evidence type="ECO:0000313" key="4">
    <source>
        <dbReference type="EMBL" id="ALA98809.1"/>
    </source>
</evidence>
<dbReference type="InterPro" id="IPR036409">
    <property type="entry name" value="Aldolase_II/adducin_N_sf"/>
</dbReference>
<dbReference type="PANTHER" id="PTHR22789">
    <property type="entry name" value="FUCULOSE PHOSPHATE ALDOLASE"/>
    <property type="match status" value="1"/>
</dbReference>
<dbReference type="UniPathway" id="UPA00071"/>
<dbReference type="Gene3D" id="3.40.225.10">
    <property type="entry name" value="Class II aldolase/adducin N-terminal domain"/>
    <property type="match status" value="1"/>
</dbReference>